<comment type="caution">
    <text evidence="1">The sequence shown here is derived from an EMBL/GenBank/DDBJ whole genome shotgun (WGS) entry which is preliminary data.</text>
</comment>
<dbReference type="RefSeq" id="WP_069121360.1">
    <property type="nucleotide sequence ID" value="NZ_MARB01000003.1"/>
</dbReference>
<sequence length="68" mass="7490">MPGIGAHTDIYDAIERIGLRAEQVDKQRFASHPLVTVHDEKSGMTVNINPIGSVTPENELIEVLESYS</sequence>
<accession>A0A7Z0VPC6</accession>
<evidence type="ECO:0000313" key="1">
    <source>
        <dbReference type="EMBL" id="ODJ89138.1"/>
    </source>
</evidence>
<gene>
    <name evidence="1" type="ORF">CODIS_07510</name>
</gene>
<organism evidence="1 2">
    <name type="scientific">Candidatus Thiodiazotropha endolucinida</name>
    <dbReference type="NCBI Taxonomy" id="1655433"/>
    <lineage>
        <taxon>Bacteria</taxon>
        <taxon>Pseudomonadati</taxon>
        <taxon>Pseudomonadota</taxon>
        <taxon>Gammaproteobacteria</taxon>
        <taxon>Chromatiales</taxon>
        <taxon>Sedimenticolaceae</taxon>
        <taxon>Candidatus Thiodiazotropha</taxon>
    </lineage>
</organism>
<name>A0A7Z0VPC6_9GAMM</name>
<dbReference type="AlphaFoldDB" id="A0A7Z0VPC6"/>
<keyword evidence="2" id="KW-1185">Reference proteome</keyword>
<dbReference type="EMBL" id="MARB01000003">
    <property type="protein sequence ID" value="ODJ89138.1"/>
    <property type="molecule type" value="Genomic_DNA"/>
</dbReference>
<reference evidence="1 2" key="1">
    <citation type="submission" date="2016-06" db="EMBL/GenBank/DDBJ databases">
        <title>Genome sequence of endosymbiont of Candidatus Endolucinida thiodiazotropha.</title>
        <authorList>
            <person name="Poehlein A."/>
            <person name="Koenig S."/>
            <person name="Heiden S.E."/>
            <person name="Thuermer A."/>
            <person name="Voget S."/>
            <person name="Daniel R."/>
            <person name="Markert S."/>
            <person name="Gros O."/>
            <person name="Schweder T."/>
        </authorList>
    </citation>
    <scope>NUCLEOTIDE SEQUENCE [LARGE SCALE GENOMIC DNA]</scope>
    <source>
        <strain evidence="1 2">COS</strain>
    </source>
</reference>
<dbReference type="OrthoDB" id="5495859at2"/>
<protein>
    <submittedName>
        <fullName evidence="1">Uncharacterized protein</fullName>
    </submittedName>
</protein>
<evidence type="ECO:0000313" key="2">
    <source>
        <dbReference type="Proteomes" id="UP000094769"/>
    </source>
</evidence>
<dbReference type="Proteomes" id="UP000094769">
    <property type="component" value="Unassembled WGS sequence"/>
</dbReference>
<proteinExistence type="predicted"/>